<evidence type="ECO:0000313" key="3">
    <source>
        <dbReference type="Proteomes" id="UP001157974"/>
    </source>
</evidence>
<evidence type="ECO:0000313" key="2">
    <source>
        <dbReference type="EMBL" id="KAJ8903670.1"/>
    </source>
</evidence>
<keyword evidence="1" id="KW-0853">WD repeat</keyword>
<gene>
    <name evidence="2" type="ORF">NDN08_004772</name>
</gene>
<organism evidence="2 3">
    <name type="scientific">Rhodosorus marinus</name>
    <dbReference type="NCBI Taxonomy" id="101924"/>
    <lineage>
        <taxon>Eukaryota</taxon>
        <taxon>Rhodophyta</taxon>
        <taxon>Stylonematophyceae</taxon>
        <taxon>Stylonematales</taxon>
        <taxon>Stylonemataceae</taxon>
        <taxon>Rhodosorus</taxon>
    </lineage>
</organism>
<dbReference type="InterPro" id="IPR001680">
    <property type="entry name" value="WD40_rpt"/>
</dbReference>
<dbReference type="PROSITE" id="PS50294">
    <property type="entry name" value="WD_REPEATS_REGION"/>
    <property type="match status" value="1"/>
</dbReference>
<keyword evidence="3" id="KW-1185">Reference proteome</keyword>
<proteinExistence type="predicted"/>
<dbReference type="InterPro" id="IPR036322">
    <property type="entry name" value="WD40_repeat_dom_sf"/>
</dbReference>
<comment type="caution">
    <text evidence="2">The sequence shown here is derived from an EMBL/GenBank/DDBJ whole genome shotgun (WGS) entry which is preliminary data.</text>
</comment>
<evidence type="ECO:0000256" key="1">
    <source>
        <dbReference type="PROSITE-ProRule" id="PRU00221"/>
    </source>
</evidence>
<dbReference type="SUPFAM" id="SSF50978">
    <property type="entry name" value="WD40 repeat-like"/>
    <property type="match status" value="1"/>
</dbReference>
<dbReference type="PROSITE" id="PS50082">
    <property type="entry name" value="WD_REPEATS_2"/>
    <property type="match status" value="1"/>
</dbReference>
<reference evidence="2 3" key="1">
    <citation type="journal article" date="2023" name="Nat. Commun.">
        <title>Origin of minicircular mitochondrial genomes in red algae.</title>
        <authorList>
            <person name="Lee Y."/>
            <person name="Cho C.H."/>
            <person name="Lee Y.M."/>
            <person name="Park S.I."/>
            <person name="Yang J.H."/>
            <person name="West J.A."/>
            <person name="Bhattacharya D."/>
            <person name="Yoon H.S."/>
        </authorList>
    </citation>
    <scope>NUCLEOTIDE SEQUENCE [LARGE SCALE GENOMIC DNA]</scope>
    <source>
        <strain evidence="2 3">CCMP1338</strain>
        <tissue evidence="2">Whole cell</tissue>
    </source>
</reference>
<dbReference type="AlphaFoldDB" id="A0AAV8UM78"/>
<dbReference type="Gene3D" id="2.130.10.10">
    <property type="entry name" value="YVTN repeat-like/Quinoprotein amine dehydrogenase"/>
    <property type="match status" value="2"/>
</dbReference>
<dbReference type="PANTHER" id="PTHR44666:SF1">
    <property type="entry name" value="WD REPEAT-CONTAINING PROTEIN 53"/>
    <property type="match status" value="1"/>
</dbReference>
<dbReference type="InterPro" id="IPR015943">
    <property type="entry name" value="WD40/YVTN_repeat-like_dom_sf"/>
</dbReference>
<dbReference type="PANTHER" id="PTHR44666">
    <property type="entry name" value="WD REPEAT-CONTAINING PROTEIN 53"/>
    <property type="match status" value="1"/>
</dbReference>
<dbReference type="InterPro" id="IPR042453">
    <property type="entry name" value="WDR53"/>
</dbReference>
<dbReference type="SMART" id="SM00320">
    <property type="entry name" value="WD40"/>
    <property type="match status" value="5"/>
</dbReference>
<dbReference type="Proteomes" id="UP001157974">
    <property type="component" value="Unassembled WGS sequence"/>
</dbReference>
<dbReference type="EMBL" id="JAMWBK010000007">
    <property type="protein sequence ID" value="KAJ8903670.1"/>
    <property type="molecule type" value="Genomic_DNA"/>
</dbReference>
<name>A0AAV8UM78_9RHOD</name>
<evidence type="ECO:0008006" key="4">
    <source>
        <dbReference type="Google" id="ProtNLM"/>
    </source>
</evidence>
<accession>A0AAV8UM78</accession>
<sequence>MNGVSRLSGHQGEVLSIGAWERCIVSGGSDGTVRLWDWPRGLRSVKCVFVGRGQQVSAVVSSEVEPHRLFVAAECDVREYDLRKEGVVLREFRWKNSLGSSAEDEVNSLAVNEKGTYLASCDDAGDVAVLDLSGAAAECSRNPNAIRWKRMRKQHSNIASSVAFRRGTVWELLSGSFDCSVLGWDFGRGKTTSKTDVNVAEDSTQVVNPPFVHKLEAENRHRGRVACALGSGDIVILDLGSSEPIVSRGSNVHRAAATAVAWGTDRLISGGIDCELVLWKADPSSALEAVQTIRHGEKINDVAWKHDSYVYVASQSSTIGIYKPHE</sequence>
<protein>
    <recommendedName>
        <fullName evidence="4">Peroxin-7</fullName>
    </recommendedName>
</protein>
<dbReference type="Pfam" id="PF00400">
    <property type="entry name" value="WD40"/>
    <property type="match status" value="1"/>
</dbReference>
<feature type="repeat" description="WD" evidence="1">
    <location>
        <begin position="7"/>
        <end position="37"/>
    </location>
</feature>